<organism evidence="1 2">
    <name type="scientific">Vararia minispora EC-137</name>
    <dbReference type="NCBI Taxonomy" id="1314806"/>
    <lineage>
        <taxon>Eukaryota</taxon>
        <taxon>Fungi</taxon>
        <taxon>Dikarya</taxon>
        <taxon>Basidiomycota</taxon>
        <taxon>Agaricomycotina</taxon>
        <taxon>Agaricomycetes</taxon>
        <taxon>Russulales</taxon>
        <taxon>Lachnocladiaceae</taxon>
        <taxon>Vararia</taxon>
    </lineage>
</organism>
<reference evidence="1" key="1">
    <citation type="submission" date="2021-02" db="EMBL/GenBank/DDBJ databases">
        <authorList>
            <consortium name="DOE Joint Genome Institute"/>
            <person name="Ahrendt S."/>
            <person name="Looney B.P."/>
            <person name="Miyauchi S."/>
            <person name="Morin E."/>
            <person name="Drula E."/>
            <person name="Courty P.E."/>
            <person name="Chicoki N."/>
            <person name="Fauchery L."/>
            <person name="Kohler A."/>
            <person name="Kuo A."/>
            <person name="Labutti K."/>
            <person name="Pangilinan J."/>
            <person name="Lipzen A."/>
            <person name="Riley R."/>
            <person name="Andreopoulos W."/>
            <person name="He G."/>
            <person name="Johnson J."/>
            <person name="Barry K.W."/>
            <person name="Grigoriev I.V."/>
            <person name="Nagy L."/>
            <person name="Hibbett D."/>
            <person name="Henrissat B."/>
            <person name="Matheny P.B."/>
            <person name="Labbe J."/>
            <person name="Martin F."/>
        </authorList>
    </citation>
    <scope>NUCLEOTIDE SEQUENCE</scope>
    <source>
        <strain evidence="1">EC-137</strain>
    </source>
</reference>
<protein>
    <submittedName>
        <fullName evidence="1">Uncharacterized protein</fullName>
    </submittedName>
</protein>
<evidence type="ECO:0000313" key="2">
    <source>
        <dbReference type="Proteomes" id="UP000814128"/>
    </source>
</evidence>
<accession>A0ACB8QIL9</accession>
<keyword evidence="2" id="KW-1185">Reference proteome</keyword>
<comment type="caution">
    <text evidence="1">The sequence shown here is derived from an EMBL/GenBank/DDBJ whole genome shotgun (WGS) entry which is preliminary data.</text>
</comment>
<dbReference type="EMBL" id="MU273581">
    <property type="protein sequence ID" value="KAI0031428.1"/>
    <property type="molecule type" value="Genomic_DNA"/>
</dbReference>
<proteinExistence type="predicted"/>
<reference evidence="1" key="2">
    <citation type="journal article" date="2022" name="New Phytol.">
        <title>Evolutionary transition to the ectomycorrhizal habit in the genomes of a hyperdiverse lineage of mushroom-forming fungi.</title>
        <authorList>
            <person name="Looney B."/>
            <person name="Miyauchi S."/>
            <person name="Morin E."/>
            <person name="Drula E."/>
            <person name="Courty P.E."/>
            <person name="Kohler A."/>
            <person name="Kuo A."/>
            <person name="LaButti K."/>
            <person name="Pangilinan J."/>
            <person name="Lipzen A."/>
            <person name="Riley R."/>
            <person name="Andreopoulos W."/>
            <person name="He G."/>
            <person name="Johnson J."/>
            <person name="Nolan M."/>
            <person name="Tritt A."/>
            <person name="Barry K.W."/>
            <person name="Grigoriev I.V."/>
            <person name="Nagy L.G."/>
            <person name="Hibbett D."/>
            <person name="Henrissat B."/>
            <person name="Matheny P.B."/>
            <person name="Labbe J."/>
            <person name="Martin F.M."/>
        </authorList>
    </citation>
    <scope>NUCLEOTIDE SEQUENCE</scope>
    <source>
        <strain evidence="1">EC-137</strain>
    </source>
</reference>
<evidence type="ECO:0000313" key="1">
    <source>
        <dbReference type="EMBL" id="KAI0031428.1"/>
    </source>
</evidence>
<name>A0ACB8QIL9_9AGAM</name>
<gene>
    <name evidence="1" type="ORF">K488DRAFT_79078</name>
</gene>
<dbReference type="Proteomes" id="UP000814128">
    <property type="component" value="Unassembled WGS sequence"/>
</dbReference>
<sequence>MSKSPITCHVLDASLGRPAAGVQIKLQVCYSPSTASNAAWDPLAEGETDSDGRCLNLLPLGNGKEAQEKHAQLKAGGTYKIIFKTKQYFEQTGRQSFYPWVEIPFVVNNPDEHYHIPLLLSPYSYTTYRGS</sequence>